<keyword evidence="3 7" id="KW-0812">Transmembrane</keyword>
<dbReference type="Proteomes" id="UP000010420">
    <property type="component" value="Unassembled WGS sequence"/>
</dbReference>
<feature type="transmembrane region" description="Helical" evidence="7">
    <location>
        <begin position="31"/>
        <end position="51"/>
    </location>
</feature>
<protein>
    <submittedName>
        <fullName evidence="9">PAP2 family protein</fullName>
    </submittedName>
</protein>
<keyword evidence="4" id="KW-0378">Hydrolase</keyword>
<feature type="transmembrane region" description="Helical" evidence="7">
    <location>
        <begin position="57"/>
        <end position="81"/>
    </location>
</feature>
<evidence type="ECO:0000313" key="10">
    <source>
        <dbReference type="Proteomes" id="UP000010420"/>
    </source>
</evidence>
<evidence type="ECO:0000256" key="6">
    <source>
        <dbReference type="ARBA" id="ARBA00023136"/>
    </source>
</evidence>
<dbReference type="RefSeq" id="WP_005210977.1">
    <property type="nucleotide sequence ID" value="NZ_KB291615.1"/>
</dbReference>
<dbReference type="SUPFAM" id="SSF48317">
    <property type="entry name" value="Acid phosphatase/Vanadium-dependent haloperoxidase"/>
    <property type="match status" value="1"/>
</dbReference>
<evidence type="ECO:0000256" key="7">
    <source>
        <dbReference type="SAM" id="Phobius"/>
    </source>
</evidence>
<keyword evidence="10" id="KW-1185">Reference proteome</keyword>
<feature type="transmembrane region" description="Helical" evidence="7">
    <location>
        <begin position="152"/>
        <end position="173"/>
    </location>
</feature>
<dbReference type="PATRIC" id="fig|545697.3.peg.654"/>
<dbReference type="Pfam" id="PF01569">
    <property type="entry name" value="PAP2"/>
    <property type="match status" value="1"/>
</dbReference>
<dbReference type="SMART" id="SM00014">
    <property type="entry name" value="acidPPc"/>
    <property type="match status" value="1"/>
</dbReference>
<dbReference type="OrthoDB" id="9789113at2"/>
<dbReference type="GO" id="GO:0016787">
    <property type="term" value="F:hydrolase activity"/>
    <property type="evidence" value="ECO:0007669"/>
    <property type="project" value="UniProtKB-KW"/>
</dbReference>
<dbReference type="PANTHER" id="PTHR14969:SF62">
    <property type="entry name" value="DECAPRENYLPHOSPHORYL-5-PHOSPHORIBOSE PHOSPHATASE RV3807C-RELATED"/>
    <property type="match status" value="1"/>
</dbReference>
<keyword evidence="6 7" id="KW-0472">Membrane</keyword>
<dbReference type="Gene3D" id="1.20.144.10">
    <property type="entry name" value="Phosphatidic acid phosphatase type 2/haloperoxidase"/>
    <property type="match status" value="1"/>
</dbReference>
<keyword evidence="5 7" id="KW-1133">Transmembrane helix</keyword>
<dbReference type="InterPro" id="IPR036938">
    <property type="entry name" value="PAP2/HPO_sf"/>
</dbReference>
<sequence length="176" mass="19763">MRKYFKIIDEKILKWINVNLRNKSFDKIMPIITAAGNLGIVWVIISVFLLAKRDYRLLGKMIITALIITTIIGEGIIKHIIKRERPFSKDKEKQLLIKRPITYSFPSGHTASSFAVAAIFIETENVASFEIIVLASLIAFSRVYLGVHYPSDVIGGGIIGFFCGVLTVVLFLGKVY</sequence>
<comment type="subcellular location">
    <subcellularLocation>
        <location evidence="1">Cell membrane</location>
        <topology evidence="1">Multi-pass membrane protein</topology>
    </subcellularLocation>
</comment>
<dbReference type="STRING" id="545697.HMPREF0216_00661"/>
<evidence type="ECO:0000256" key="3">
    <source>
        <dbReference type="ARBA" id="ARBA00022692"/>
    </source>
</evidence>
<dbReference type="eggNOG" id="COG0671">
    <property type="taxonomic scope" value="Bacteria"/>
</dbReference>
<organism evidence="9 10">
    <name type="scientific">Clostridium celatum DSM 1785</name>
    <dbReference type="NCBI Taxonomy" id="545697"/>
    <lineage>
        <taxon>Bacteria</taxon>
        <taxon>Bacillati</taxon>
        <taxon>Bacillota</taxon>
        <taxon>Clostridia</taxon>
        <taxon>Eubacteriales</taxon>
        <taxon>Clostridiaceae</taxon>
        <taxon>Clostridium</taxon>
    </lineage>
</organism>
<accession>L1QKV2</accession>
<evidence type="ECO:0000256" key="1">
    <source>
        <dbReference type="ARBA" id="ARBA00004651"/>
    </source>
</evidence>
<feature type="transmembrane region" description="Helical" evidence="7">
    <location>
        <begin position="127"/>
        <end position="145"/>
    </location>
</feature>
<dbReference type="EMBL" id="AMEZ01000022">
    <property type="protein sequence ID" value="EKY28608.1"/>
    <property type="molecule type" value="Genomic_DNA"/>
</dbReference>
<dbReference type="AlphaFoldDB" id="L1QKV2"/>
<dbReference type="PANTHER" id="PTHR14969">
    <property type="entry name" value="SPHINGOSINE-1-PHOSPHATE PHOSPHOHYDROLASE"/>
    <property type="match status" value="1"/>
</dbReference>
<dbReference type="InterPro" id="IPR000326">
    <property type="entry name" value="PAP2/HPO"/>
</dbReference>
<evidence type="ECO:0000256" key="2">
    <source>
        <dbReference type="ARBA" id="ARBA00022475"/>
    </source>
</evidence>
<evidence type="ECO:0000313" key="9">
    <source>
        <dbReference type="EMBL" id="EKY28608.1"/>
    </source>
</evidence>
<evidence type="ECO:0000259" key="8">
    <source>
        <dbReference type="SMART" id="SM00014"/>
    </source>
</evidence>
<gene>
    <name evidence="9" type="ORF">HMPREF0216_00661</name>
</gene>
<comment type="caution">
    <text evidence="9">The sequence shown here is derived from an EMBL/GenBank/DDBJ whole genome shotgun (WGS) entry which is preliminary data.</text>
</comment>
<evidence type="ECO:0000256" key="5">
    <source>
        <dbReference type="ARBA" id="ARBA00022989"/>
    </source>
</evidence>
<feature type="domain" description="Phosphatidic acid phosphatase type 2/haloperoxidase" evidence="8">
    <location>
        <begin position="58"/>
        <end position="168"/>
    </location>
</feature>
<keyword evidence="2" id="KW-1003">Cell membrane</keyword>
<dbReference type="GO" id="GO:0005886">
    <property type="term" value="C:plasma membrane"/>
    <property type="evidence" value="ECO:0007669"/>
    <property type="project" value="UniProtKB-SubCell"/>
</dbReference>
<dbReference type="HOGENOM" id="CLU_072573_10_3_9"/>
<reference evidence="9 10" key="1">
    <citation type="submission" date="2012-05" db="EMBL/GenBank/DDBJ databases">
        <authorList>
            <person name="Weinstock G."/>
            <person name="Sodergren E."/>
            <person name="Lobos E.A."/>
            <person name="Fulton L."/>
            <person name="Fulton R."/>
            <person name="Courtney L."/>
            <person name="Fronick C."/>
            <person name="O'Laughlin M."/>
            <person name="Godfrey J."/>
            <person name="Wilson R.M."/>
            <person name="Miner T."/>
            <person name="Farmer C."/>
            <person name="Delehaunty K."/>
            <person name="Cordes M."/>
            <person name="Minx P."/>
            <person name="Tomlinson C."/>
            <person name="Chen J."/>
            <person name="Wollam A."/>
            <person name="Pepin K.H."/>
            <person name="Bhonagiri V."/>
            <person name="Zhang X."/>
            <person name="Suruliraj S."/>
            <person name="Warren W."/>
            <person name="Mitreva M."/>
            <person name="Mardis E.R."/>
            <person name="Wilson R.K."/>
        </authorList>
    </citation>
    <scope>NUCLEOTIDE SEQUENCE [LARGE SCALE GENOMIC DNA]</scope>
    <source>
        <strain evidence="9 10">DSM 1785</strain>
    </source>
</reference>
<evidence type="ECO:0000256" key="4">
    <source>
        <dbReference type="ARBA" id="ARBA00022801"/>
    </source>
</evidence>
<proteinExistence type="predicted"/>
<name>L1QKV2_9CLOT</name>